<keyword evidence="12" id="KW-0677">Repeat</keyword>
<dbReference type="Pfam" id="PF00130">
    <property type="entry name" value="C1_1"/>
    <property type="match status" value="1"/>
</dbReference>
<dbReference type="SMART" id="SM00248">
    <property type="entry name" value="ANK"/>
    <property type="match status" value="3"/>
</dbReference>
<dbReference type="Gene3D" id="1.25.40.20">
    <property type="entry name" value="Ankyrin repeat-containing domain"/>
    <property type="match status" value="1"/>
</dbReference>
<evidence type="ECO:0000256" key="13">
    <source>
        <dbReference type="ARBA" id="ARBA00022741"/>
    </source>
</evidence>
<evidence type="ECO:0000256" key="5">
    <source>
        <dbReference type="ARBA" id="ARBA00005175"/>
    </source>
</evidence>
<dbReference type="GO" id="GO:0008270">
    <property type="term" value="F:zinc ion binding"/>
    <property type="evidence" value="ECO:0007669"/>
    <property type="project" value="UniProtKB-KW"/>
</dbReference>
<evidence type="ECO:0000256" key="14">
    <source>
        <dbReference type="ARBA" id="ARBA00022771"/>
    </source>
</evidence>
<dbReference type="CDD" id="cd20895">
    <property type="entry name" value="C1_DGKzeta_rpt2"/>
    <property type="match status" value="1"/>
</dbReference>
<comment type="catalytic activity">
    <reaction evidence="31">
        <text>1-O-alkyl-2-acyl-sn-glycerol + ATP = 1-O-alkyl-2-acyl-sn-glycero-3-phosphate + ADP + H(+)</text>
        <dbReference type="Rhea" id="RHEA:44072"/>
        <dbReference type="ChEBI" id="CHEBI:15378"/>
        <dbReference type="ChEBI" id="CHEBI:30616"/>
        <dbReference type="ChEBI" id="CHEBI:52595"/>
        <dbReference type="ChEBI" id="CHEBI:73332"/>
        <dbReference type="ChEBI" id="CHEBI:456216"/>
    </reaction>
    <physiologicalReaction direction="left-to-right" evidence="31">
        <dbReference type="Rhea" id="RHEA:44073"/>
    </physiologicalReaction>
</comment>
<comment type="catalytic activity">
    <reaction evidence="23">
        <text>1,2-di-(9Z-octadecenoyl)-sn-glycerol + ATP = 1,2-di-(9Z-octadecenoyl)-sn-glycero-3-phosphate + ADP + H(+)</text>
        <dbReference type="Rhea" id="RHEA:40327"/>
        <dbReference type="ChEBI" id="CHEBI:15378"/>
        <dbReference type="ChEBI" id="CHEBI:30616"/>
        <dbReference type="ChEBI" id="CHEBI:52333"/>
        <dbReference type="ChEBI" id="CHEBI:74546"/>
        <dbReference type="ChEBI" id="CHEBI:456216"/>
    </reaction>
    <physiologicalReaction direction="left-to-right" evidence="23">
        <dbReference type="Rhea" id="RHEA:40328"/>
    </physiologicalReaction>
</comment>
<evidence type="ECO:0000256" key="38">
    <source>
        <dbReference type="ARBA" id="ARBA00051008"/>
    </source>
</evidence>
<feature type="compositionally biased region" description="Acidic residues" evidence="44">
    <location>
        <begin position="17"/>
        <end position="28"/>
    </location>
</feature>
<keyword evidence="19" id="KW-0443">Lipid metabolism</keyword>
<dbReference type="Ensembl" id="ENSONIT00000044022.1">
    <property type="protein sequence ID" value="ENSONIP00000049855.1"/>
    <property type="gene ID" value="ENSONIG00000003759.2"/>
</dbReference>
<evidence type="ECO:0000256" key="27">
    <source>
        <dbReference type="ARBA" id="ARBA00034614"/>
    </source>
</evidence>
<dbReference type="GO" id="GO:0098978">
    <property type="term" value="C:glutamatergic synapse"/>
    <property type="evidence" value="ECO:0007669"/>
    <property type="project" value="TreeGrafter"/>
</dbReference>
<evidence type="ECO:0000256" key="21">
    <source>
        <dbReference type="ARBA" id="ARBA00023242"/>
    </source>
</evidence>
<comment type="catalytic activity">
    <reaction evidence="38">
        <text>1-octadecanoyl-2-(9Z-octadecenoyl)-sn-glycerol + ATP = 1-octadecanoyl-2-(9Z-octadecenoyl)-sn-glycero-3-phosphate + ADP + H(+)</text>
        <dbReference type="Rhea" id="RHEA:43424"/>
        <dbReference type="ChEBI" id="CHEBI:15378"/>
        <dbReference type="ChEBI" id="CHEBI:30616"/>
        <dbReference type="ChEBI" id="CHEBI:74560"/>
        <dbReference type="ChEBI" id="CHEBI:75468"/>
        <dbReference type="ChEBI" id="CHEBI:456216"/>
    </reaction>
    <physiologicalReaction direction="left-to-right" evidence="38">
        <dbReference type="Rhea" id="RHEA:43425"/>
    </physiologicalReaction>
</comment>
<evidence type="ECO:0000256" key="37">
    <source>
        <dbReference type="ARBA" id="ARBA00050897"/>
    </source>
</evidence>
<evidence type="ECO:0000256" key="34">
    <source>
        <dbReference type="ARBA" id="ARBA00050429"/>
    </source>
</evidence>
<dbReference type="InterPro" id="IPR056383">
    <property type="entry name" value="DGKI-like_dom"/>
</dbReference>
<keyword evidence="11" id="KW-0479">Metal-binding</keyword>
<feature type="domain" description="DAGKc" evidence="45">
    <location>
        <begin position="356"/>
        <end position="490"/>
    </location>
</feature>
<dbReference type="SMART" id="SM00109">
    <property type="entry name" value="C1"/>
    <property type="match status" value="2"/>
</dbReference>
<dbReference type="Pfam" id="PF00609">
    <property type="entry name" value="DAGK_acc"/>
    <property type="match status" value="1"/>
</dbReference>
<evidence type="ECO:0000256" key="16">
    <source>
        <dbReference type="ARBA" id="ARBA00022833"/>
    </source>
</evidence>
<keyword evidence="9" id="KW-0597">Phosphoprotein</keyword>
<comment type="catalytic activity">
    <reaction evidence="28">
        <text>1-O-hexadecyl-2-(5Z,8Z,11Z,14Z-eicosatetraenoyl)-sn-glycerol + ATP = 1-O-hexadecyl-2-(5Z,8Z,11Z,14Z-eicosatetraenoyl)-sn-glycero-3-phosphate + ADP + H(+)</text>
        <dbReference type="Rhea" id="RHEA:40403"/>
        <dbReference type="ChEBI" id="CHEBI:15378"/>
        <dbReference type="ChEBI" id="CHEBI:30616"/>
        <dbReference type="ChEBI" id="CHEBI:77184"/>
        <dbReference type="ChEBI" id="CHEBI:77186"/>
        <dbReference type="ChEBI" id="CHEBI:456216"/>
    </reaction>
    <physiologicalReaction direction="left-to-right" evidence="28">
        <dbReference type="Rhea" id="RHEA:40404"/>
    </physiologicalReaction>
</comment>
<dbReference type="PROSITE" id="PS50146">
    <property type="entry name" value="DAGK"/>
    <property type="match status" value="1"/>
</dbReference>
<evidence type="ECO:0000256" key="7">
    <source>
        <dbReference type="ARBA" id="ARBA00022475"/>
    </source>
</evidence>
<sequence>MDSEPGACTDLEHETDLEACSGELEETSVDTNAEGEGTWSQNVKVDDGDCNSASSSSSSLPSSFAPVPSLLPLFCVEEEEIHTGCSKSFTGFKLFTRRKAIAKSGLHHLPCQPSTSSLTRTDPEANISSTVDWTEVAVYGDHIWFETNVSGDYCYVGEQHCIARLLQKSVSRRKCAACKIVAHTVCIEQLEKFPGSKAILMDATLPLSDPSFRINFRCKPSFRESGSRNIREPIVVRHHWVHRRRQEGKCRQCGKGFQQKFAFHSKEIVAISCSWCKQAYHNKVSCFMLQQIEEACPMGAHAALIVPPTWIIRVKRHQSSMKSSKKKKRTSFKRKSSKKEEGRQWRPFIIRPIPSPLMKPLLVFVNPKSGGNQGTKILQSFMWYLNPRQVFDLSQGGPKEGLELYRKVHNLRILACGGDGTVGWILSCLDELALTPQPPVAVLPLGTGNDLARTLNWGGGYTDEPLSKILSHVEEGTVVQLDRWNLLVEPNHSAGAEPDEQQTDKLPLDVFNNYFSLGFDAHVTLEFHESREANPEKFNSRFRNKMFYAGTAFSDFLMGSSKDLSKHIKVVCDGTDLTSKVQDLKLQCLVFLNIPRYCAGTTPWGNPSEHHDFEPQRHDDGYIEVIGFTMTSLATLQVGGHGERLNQCREVILTTTKPLPVQVDGEPCRLAPSVIHISLRNQANMVQKTKRRTSIPHLNDQQPVPERLRIRVSRISMADYEALHYDKDKLRQASIPLGLIVVPGDSDLETCREHIQRLQEEEAAKPKNLCSQRLSPKWCFLDSTTADRFYRIDRAQEHLNYVSEISQEEIFILDPELVVMTTVGTSPSAMADLVNPTPSPVNSRDNTSSQSSTDVLVYTAASSCDSPSSSVPSSSPRQHMNSDSTEADVLTHNKEPVTSKLSRWEKSQKMSETEKEREKELNVYLTSLCGRQRKMLMDCVKNKDLKKLQELHLKGADLTVLDQSGWSLLHHAVSAGSKDMVRYILDNAPSELIDVTEKLHGETVLHQAASLCHRTICHYLVEAGASLMKTDLLGDTPKNRAEKAHDAELAAYLENRQHYQMIQREDQETAV</sequence>
<dbReference type="InterPro" id="IPR037607">
    <property type="entry name" value="DGK"/>
</dbReference>
<keyword evidence="21" id="KW-0539">Nucleus</keyword>
<evidence type="ECO:0000256" key="33">
    <source>
        <dbReference type="ARBA" id="ARBA00049500"/>
    </source>
</evidence>
<dbReference type="PROSITE" id="PS50088">
    <property type="entry name" value="ANK_REPEAT"/>
    <property type="match status" value="1"/>
</dbReference>
<evidence type="ECO:0000256" key="18">
    <source>
        <dbReference type="ARBA" id="ARBA00023043"/>
    </source>
</evidence>
<comment type="catalytic activity">
    <reaction evidence="26">
        <text>a 1,2-diacyl-sn-glycerol + ATP = a 1,2-diacyl-sn-glycero-3-phosphate + ADP + H(+)</text>
        <dbReference type="Rhea" id="RHEA:10272"/>
        <dbReference type="ChEBI" id="CHEBI:15378"/>
        <dbReference type="ChEBI" id="CHEBI:17815"/>
        <dbReference type="ChEBI" id="CHEBI:30616"/>
        <dbReference type="ChEBI" id="CHEBI:58608"/>
        <dbReference type="ChEBI" id="CHEBI:456216"/>
        <dbReference type="EC" id="2.7.1.107"/>
    </reaction>
    <physiologicalReaction direction="left-to-right" evidence="26">
        <dbReference type="Rhea" id="RHEA:10273"/>
    </physiologicalReaction>
</comment>
<keyword evidence="7" id="KW-1003">Cell membrane</keyword>
<dbReference type="InterPro" id="IPR001206">
    <property type="entry name" value="Diacylglycerol_kinase_cat_dom"/>
</dbReference>
<evidence type="ECO:0000256" key="39">
    <source>
        <dbReference type="ARBA" id="ARBA00051332"/>
    </source>
</evidence>
<dbReference type="InterPro" id="IPR047484">
    <property type="entry name" value="C1_DGKzeta_rpt2"/>
</dbReference>
<feature type="repeat" description="ANK" evidence="42">
    <location>
        <begin position="1000"/>
        <end position="1032"/>
    </location>
</feature>
<comment type="catalytic activity">
    <reaction evidence="24">
        <text>1,2-didecanoyl-sn-glycerol + ATP = 1,2-didecanoyl-sn-glycero-3-phosphate + ADP + H(+)</text>
        <dbReference type="Rhea" id="RHEA:43428"/>
        <dbReference type="ChEBI" id="CHEBI:15378"/>
        <dbReference type="ChEBI" id="CHEBI:18155"/>
        <dbReference type="ChEBI" id="CHEBI:30616"/>
        <dbReference type="ChEBI" id="CHEBI:78227"/>
        <dbReference type="ChEBI" id="CHEBI:456216"/>
    </reaction>
    <physiologicalReaction direction="left-to-right" evidence="24">
        <dbReference type="Rhea" id="RHEA:43429"/>
    </physiologicalReaction>
</comment>
<dbReference type="Gene3D" id="2.60.200.40">
    <property type="match status" value="1"/>
</dbReference>
<comment type="catalytic activity">
    <reaction evidence="40">
        <text>1-eicosanoyl-2-(5Z,8Z,11Z,14Z)-eicosatetraenoyl-sn-glycerol + ATP = 1-eicosanoyl-2-(5Z,8Z,11Z,14Z)-eicosatetraenoyl-sn-glycero-3-phosphate + ADP + H(+)</text>
        <dbReference type="Rhea" id="RHEA:40331"/>
        <dbReference type="ChEBI" id="CHEBI:15378"/>
        <dbReference type="ChEBI" id="CHEBI:30616"/>
        <dbReference type="ChEBI" id="CHEBI:77094"/>
        <dbReference type="ChEBI" id="CHEBI:87223"/>
        <dbReference type="ChEBI" id="CHEBI:456216"/>
    </reaction>
    <physiologicalReaction direction="left-to-right" evidence="40">
        <dbReference type="Rhea" id="RHEA:40332"/>
    </physiologicalReaction>
</comment>
<dbReference type="PANTHER" id="PTHR11255">
    <property type="entry name" value="DIACYLGLYCEROL KINASE"/>
    <property type="match status" value="1"/>
</dbReference>
<feature type="compositionally biased region" description="Polar residues" evidence="44">
    <location>
        <begin position="840"/>
        <end position="854"/>
    </location>
</feature>
<comment type="catalytic activity">
    <reaction evidence="35">
        <text>1,2-di-(5Z,8Z,11Z,14Z)-eicosatetraenoyl-sn-glycerol + ATP = 1,2-di-(5Z,8Z,11Z,14Z)-eicosatetraenoyl-sn-glycero-3-phosphate + ADP + H(+)</text>
        <dbReference type="Rhea" id="RHEA:40351"/>
        <dbReference type="ChEBI" id="CHEBI:15378"/>
        <dbReference type="ChEBI" id="CHEBI:30616"/>
        <dbReference type="ChEBI" id="CHEBI:77125"/>
        <dbReference type="ChEBI" id="CHEBI:77126"/>
        <dbReference type="ChEBI" id="CHEBI:456216"/>
    </reaction>
    <physiologicalReaction direction="left-to-right" evidence="35">
        <dbReference type="Rhea" id="RHEA:40352"/>
    </physiologicalReaction>
</comment>
<dbReference type="InterPro" id="IPR002110">
    <property type="entry name" value="Ankyrin_rpt"/>
</dbReference>
<dbReference type="GO" id="GO:0047649">
    <property type="term" value="F:alkylglycerol kinase activity"/>
    <property type="evidence" value="ECO:0007669"/>
    <property type="project" value="UniProtKB-EC"/>
</dbReference>
<keyword evidence="8" id="KW-0963">Cytoplasm</keyword>
<keyword evidence="13 43" id="KW-0547">Nucleotide-binding</keyword>
<evidence type="ECO:0000313" key="46">
    <source>
        <dbReference type="Ensembl" id="ENSONIP00000049855.1"/>
    </source>
</evidence>
<comment type="catalytic activity">
    <reaction evidence="36">
        <text>1-octadecanoyl-2-(4Z,7Z,10Z,13Z,16Z,19Z-docosahexaenoyl)-sn-glycerol + ATP = 1-octadecanoyl-2-(4Z,7Z,10Z,13Z,16Z,19Z-docosahexaenoyl)-sn-glycero-3-phosphate + ADP + H(+)</text>
        <dbReference type="Rhea" id="RHEA:40359"/>
        <dbReference type="ChEBI" id="CHEBI:15378"/>
        <dbReference type="ChEBI" id="CHEBI:30616"/>
        <dbReference type="ChEBI" id="CHEBI:77129"/>
        <dbReference type="ChEBI" id="CHEBI:77130"/>
        <dbReference type="ChEBI" id="CHEBI:456216"/>
    </reaction>
    <physiologicalReaction direction="left-to-right" evidence="36">
        <dbReference type="Rhea" id="RHEA:40360"/>
    </physiologicalReaction>
</comment>
<keyword evidence="20" id="KW-0472">Membrane</keyword>
<dbReference type="GO" id="GO:0030027">
    <property type="term" value="C:lamellipodium"/>
    <property type="evidence" value="ECO:0007669"/>
    <property type="project" value="UniProtKB-SubCell"/>
</dbReference>
<dbReference type="GO" id="GO:0005524">
    <property type="term" value="F:ATP binding"/>
    <property type="evidence" value="ECO:0007669"/>
    <property type="project" value="UniProtKB-KW"/>
</dbReference>
<dbReference type="SUPFAM" id="SSF111331">
    <property type="entry name" value="NAD kinase/diacylglycerol kinase-like"/>
    <property type="match status" value="1"/>
</dbReference>
<dbReference type="GeneTree" id="ENSGT00940000156152"/>
<feature type="compositionally biased region" description="Low complexity" evidence="44">
    <location>
        <begin position="52"/>
        <end position="64"/>
    </location>
</feature>
<evidence type="ECO:0000256" key="4">
    <source>
        <dbReference type="ARBA" id="ARBA00004514"/>
    </source>
</evidence>
<evidence type="ECO:0000256" key="10">
    <source>
        <dbReference type="ARBA" id="ARBA00022679"/>
    </source>
</evidence>
<evidence type="ECO:0000256" key="23">
    <source>
        <dbReference type="ARBA" id="ARBA00023371"/>
    </source>
</evidence>
<evidence type="ECO:0000256" key="30">
    <source>
        <dbReference type="ARBA" id="ARBA00034638"/>
    </source>
</evidence>
<feature type="compositionally biased region" description="Low complexity" evidence="44">
    <location>
        <begin position="862"/>
        <end position="876"/>
    </location>
</feature>
<dbReference type="InterPro" id="IPR036770">
    <property type="entry name" value="Ankyrin_rpt-contain_sf"/>
</dbReference>
<reference evidence="46" key="3">
    <citation type="submission" date="2025-09" db="UniProtKB">
        <authorList>
            <consortium name="Ensembl"/>
        </authorList>
    </citation>
    <scope>IDENTIFICATION</scope>
</reference>
<dbReference type="SMART" id="SM00046">
    <property type="entry name" value="DAGKc"/>
    <property type="match status" value="1"/>
</dbReference>
<protein>
    <recommendedName>
        <fullName evidence="43">Diacylglycerol kinase</fullName>
        <shortName evidence="43">DAG kinase</shortName>
        <ecNumber evidence="43">2.7.1.107</ecNumber>
    </recommendedName>
</protein>
<dbReference type="Pfam" id="PF23578">
    <property type="entry name" value="DGKI"/>
    <property type="match status" value="1"/>
</dbReference>
<evidence type="ECO:0000256" key="32">
    <source>
        <dbReference type="ARBA" id="ARBA00034647"/>
    </source>
</evidence>
<name>A0A669CPD2_ORENI</name>
<evidence type="ECO:0000256" key="6">
    <source>
        <dbReference type="ARBA" id="ARBA00009280"/>
    </source>
</evidence>
<evidence type="ECO:0000256" key="25">
    <source>
        <dbReference type="ARBA" id="ARBA00023400"/>
    </source>
</evidence>
<dbReference type="FunFam" id="3.40.50.10330:FF:000002">
    <property type="entry name" value="Diacylglycerol kinase"/>
    <property type="match status" value="1"/>
</dbReference>
<evidence type="ECO:0000256" key="29">
    <source>
        <dbReference type="ARBA" id="ARBA00034636"/>
    </source>
</evidence>
<dbReference type="GO" id="GO:0005886">
    <property type="term" value="C:plasma membrane"/>
    <property type="evidence" value="ECO:0007669"/>
    <property type="project" value="UniProtKB-SubCell"/>
</dbReference>
<reference evidence="46" key="2">
    <citation type="submission" date="2025-08" db="UniProtKB">
        <authorList>
            <consortium name="Ensembl"/>
        </authorList>
    </citation>
    <scope>IDENTIFICATION</scope>
</reference>
<dbReference type="PANTHER" id="PTHR11255:SF43">
    <property type="entry name" value="DIACYLGLYCEROL KINASE ZETA"/>
    <property type="match status" value="1"/>
</dbReference>
<comment type="pathway">
    <text evidence="41">Glycerolipid metabolism.</text>
</comment>
<evidence type="ECO:0000256" key="1">
    <source>
        <dbReference type="ARBA" id="ARBA00004123"/>
    </source>
</evidence>
<comment type="catalytic activity">
    <reaction evidence="39">
        <text>1,2-ditetradecanoyl-sn-glycerol + ATP = 1,2-ditetradecanoyl-sn-glycero-3-phosphate + ADP + H(+)</text>
        <dbReference type="Rhea" id="RHEA:43444"/>
        <dbReference type="ChEBI" id="CHEBI:15378"/>
        <dbReference type="ChEBI" id="CHEBI:30616"/>
        <dbReference type="ChEBI" id="CHEBI:80651"/>
        <dbReference type="ChEBI" id="CHEBI:83550"/>
        <dbReference type="ChEBI" id="CHEBI:456216"/>
    </reaction>
    <physiologicalReaction direction="left-to-right" evidence="39">
        <dbReference type="Rhea" id="RHEA:43445"/>
    </physiologicalReaction>
</comment>
<comment type="catalytic activity">
    <reaction evidence="34">
        <text>1-(9Z-octadecenoyl)-2-hexadecanoyl-sn-glycerol + ATP = 1-(9Z)-octadecenoyl-2-hexadecanoyl-sn-glycero-3-phosphate + ADP + H(+)</text>
        <dbReference type="Rhea" id="RHEA:43420"/>
        <dbReference type="ChEBI" id="CHEBI:15378"/>
        <dbReference type="ChEBI" id="CHEBI:30616"/>
        <dbReference type="ChEBI" id="CHEBI:74551"/>
        <dbReference type="ChEBI" id="CHEBI:75447"/>
        <dbReference type="ChEBI" id="CHEBI:456216"/>
    </reaction>
    <physiologicalReaction direction="left-to-right" evidence="34">
        <dbReference type="Rhea" id="RHEA:43421"/>
    </physiologicalReaction>
</comment>
<evidence type="ECO:0000256" key="3">
    <source>
        <dbReference type="ARBA" id="ARBA00004510"/>
    </source>
</evidence>
<evidence type="ECO:0000256" key="8">
    <source>
        <dbReference type="ARBA" id="ARBA00022490"/>
    </source>
</evidence>
<dbReference type="InterPro" id="IPR002219">
    <property type="entry name" value="PKC_DAG/PE"/>
</dbReference>
<evidence type="ECO:0000256" key="20">
    <source>
        <dbReference type="ARBA" id="ARBA00023136"/>
    </source>
</evidence>
<accession>A0A669CPD2</accession>
<comment type="catalytic activity">
    <reaction evidence="30">
        <text>1-O-hexadecyl-2-(9Z-octadecenoyl)-sn-glycerol + ATP = 1-O-hexadecyl-2-(9Z-octadecenoyl)-sn-glycero-3-phosphate + ADP + H(+)</text>
        <dbReference type="Rhea" id="RHEA:40407"/>
        <dbReference type="ChEBI" id="CHEBI:15378"/>
        <dbReference type="ChEBI" id="CHEBI:30616"/>
        <dbReference type="ChEBI" id="CHEBI:77185"/>
        <dbReference type="ChEBI" id="CHEBI:77187"/>
        <dbReference type="ChEBI" id="CHEBI:456216"/>
    </reaction>
    <physiologicalReaction direction="left-to-right" evidence="30">
        <dbReference type="Rhea" id="RHEA:40408"/>
    </physiologicalReaction>
</comment>
<gene>
    <name evidence="46" type="primary">DGKZ</name>
</gene>
<evidence type="ECO:0000256" key="22">
    <source>
        <dbReference type="ARBA" id="ARBA00023273"/>
    </source>
</evidence>
<proteinExistence type="inferred from homology"/>
<evidence type="ECO:0000313" key="47">
    <source>
        <dbReference type="Proteomes" id="UP000005207"/>
    </source>
</evidence>
<keyword evidence="10 43" id="KW-0808">Transferase</keyword>
<evidence type="ECO:0000256" key="24">
    <source>
        <dbReference type="ARBA" id="ARBA00023395"/>
    </source>
</evidence>
<feature type="region of interest" description="Disordered" evidence="44">
    <location>
        <begin position="1"/>
        <end position="64"/>
    </location>
</feature>
<dbReference type="GO" id="GO:0005829">
    <property type="term" value="C:cytosol"/>
    <property type="evidence" value="ECO:0007669"/>
    <property type="project" value="UniProtKB-SubCell"/>
</dbReference>
<evidence type="ECO:0000256" key="35">
    <source>
        <dbReference type="ARBA" id="ARBA00050690"/>
    </source>
</evidence>
<evidence type="ECO:0000256" key="44">
    <source>
        <dbReference type="SAM" id="MobiDB-lite"/>
    </source>
</evidence>
<keyword evidence="22" id="KW-0966">Cell projection</keyword>
<evidence type="ECO:0000256" key="2">
    <source>
        <dbReference type="ARBA" id="ARBA00004236"/>
    </source>
</evidence>
<dbReference type="EC" id="2.7.1.107" evidence="43"/>
<dbReference type="InterPro" id="IPR016064">
    <property type="entry name" value="NAD/diacylglycerol_kinase_sf"/>
</dbReference>
<dbReference type="Gene3D" id="3.40.50.10330">
    <property type="entry name" value="Probable inorganic polyphosphate/atp-NAD kinase, domain 1"/>
    <property type="match status" value="1"/>
</dbReference>
<comment type="catalytic activity">
    <reaction evidence="29">
        <text>1-hexadecanoyl-2-(9Z-octadecenoyl)-sn-glycerol + ATP = 1-hexadecanoyl-2-(9Z-octadecenoyl)-sn-glycero-3-phosphate + ADP + H(+)</text>
        <dbReference type="Rhea" id="RHEA:43416"/>
        <dbReference type="ChEBI" id="CHEBI:15378"/>
        <dbReference type="ChEBI" id="CHEBI:30616"/>
        <dbReference type="ChEBI" id="CHEBI:64839"/>
        <dbReference type="ChEBI" id="CHEBI:75466"/>
        <dbReference type="ChEBI" id="CHEBI:456216"/>
    </reaction>
    <physiologicalReaction direction="left-to-right" evidence="29">
        <dbReference type="Rhea" id="RHEA:43417"/>
    </physiologicalReaction>
</comment>
<dbReference type="Pfam" id="PF12796">
    <property type="entry name" value="Ank_2"/>
    <property type="match status" value="1"/>
</dbReference>
<comment type="catalytic activity">
    <reaction evidence="27">
        <text>1-O-hexadecyl-sn-glycerol + ATP = 1-O-hexadecyl-sn-glycero-3-phosphate + ADP + H(+)</text>
        <dbReference type="Rhea" id="RHEA:41672"/>
        <dbReference type="ChEBI" id="CHEBI:15378"/>
        <dbReference type="ChEBI" id="CHEBI:30616"/>
        <dbReference type="ChEBI" id="CHEBI:34115"/>
        <dbReference type="ChEBI" id="CHEBI:77580"/>
        <dbReference type="ChEBI" id="CHEBI:456216"/>
    </reaction>
    <physiologicalReaction direction="left-to-right" evidence="27">
        <dbReference type="Rhea" id="RHEA:41673"/>
    </physiologicalReaction>
</comment>
<evidence type="ECO:0000259" key="45">
    <source>
        <dbReference type="PROSITE" id="PS50146"/>
    </source>
</evidence>
<evidence type="ECO:0000256" key="12">
    <source>
        <dbReference type="ARBA" id="ARBA00022737"/>
    </source>
</evidence>
<feature type="compositionally biased region" description="Basic and acidic residues" evidence="44">
    <location>
        <begin position="889"/>
        <end position="915"/>
    </location>
</feature>
<evidence type="ECO:0000256" key="15">
    <source>
        <dbReference type="ARBA" id="ARBA00022777"/>
    </source>
</evidence>
<evidence type="ECO:0000256" key="31">
    <source>
        <dbReference type="ARBA" id="ARBA00034642"/>
    </source>
</evidence>
<feature type="region of interest" description="Disordered" evidence="44">
    <location>
        <begin position="829"/>
        <end position="915"/>
    </location>
</feature>
<dbReference type="UniPathway" id="UPA00230"/>
<dbReference type="PROSITE" id="PS50297">
    <property type="entry name" value="ANK_REP_REGION"/>
    <property type="match status" value="1"/>
</dbReference>
<evidence type="ECO:0000256" key="42">
    <source>
        <dbReference type="PROSITE-ProRule" id="PRU00023"/>
    </source>
</evidence>
<comment type="subcellular location">
    <subcellularLocation>
        <location evidence="2">Cell membrane</location>
    </subcellularLocation>
    <subcellularLocation>
        <location evidence="3">Cell projection</location>
        <location evidence="3">Lamellipodium</location>
    </subcellularLocation>
    <subcellularLocation>
        <location evidence="4">Cytoplasm</location>
        <location evidence="4">Cytosol</location>
    </subcellularLocation>
    <subcellularLocation>
        <location evidence="1">Nucleus</location>
    </subcellularLocation>
</comment>
<keyword evidence="17 43" id="KW-0067">ATP-binding</keyword>
<evidence type="ECO:0000256" key="36">
    <source>
        <dbReference type="ARBA" id="ARBA00050789"/>
    </source>
</evidence>
<dbReference type="FunFam" id="2.60.200.40:FF:000002">
    <property type="entry name" value="Diacylglycerol kinase"/>
    <property type="match status" value="1"/>
</dbReference>
<evidence type="ECO:0000256" key="17">
    <source>
        <dbReference type="ARBA" id="ARBA00022840"/>
    </source>
</evidence>
<evidence type="ECO:0000256" key="40">
    <source>
        <dbReference type="ARBA" id="ARBA00051725"/>
    </source>
</evidence>
<evidence type="ECO:0000256" key="43">
    <source>
        <dbReference type="RuleBase" id="RU361128"/>
    </source>
</evidence>
<dbReference type="FunFam" id="1.25.40.20:FF:000034">
    <property type="entry name" value="Diacylglycerol kinase"/>
    <property type="match status" value="1"/>
</dbReference>
<dbReference type="GO" id="GO:0046486">
    <property type="term" value="P:glycerolipid metabolic process"/>
    <property type="evidence" value="ECO:0007669"/>
    <property type="project" value="UniProtKB-UniPathway"/>
</dbReference>
<keyword evidence="18 42" id="KW-0040">ANK repeat</keyword>
<dbReference type="SMART" id="SM00045">
    <property type="entry name" value="DAGKa"/>
    <property type="match status" value="1"/>
</dbReference>
<keyword evidence="47" id="KW-1185">Reference proteome</keyword>
<evidence type="ECO:0000256" key="11">
    <source>
        <dbReference type="ARBA" id="ARBA00022723"/>
    </source>
</evidence>
<reference evidence="47" key="1">
    <citation type="submission" date="2012-01" db="EMBL/GenBank/DDBJ databases">
        <title>The Genome Sequence of Oreochromis niloticus (Nile Tilapia).</title>
        <authorList>
            <consortium name="Broad Institute Genome Assembly Team"/>
            <consortium name="Broad Institute Sequencing Platform"/>
            <person name="Di Palma F."/>
            <person name="Johnson J."/>
            <person name="Lander E.S."/>
            <person name="Lindblad-Toh K."/>
        </authorList>
    </citation>
    <scope>NUCLEOTIDE SEQUENCE [LARGE SCALE GENOMIC DNA]</scope>
</reference>
<comment type="catalytic activity">
    <reaction evidence="25">
        <text>1-octadecanoyl-2-(5Z,8Z,11Z,14Z-eicosatetraenoyl)-sn-glycerol + ATP = 1-octadecanoyl-2-(5Z,8Z,11Z,14Z-eicosatetraenoyl)-sn-glycero-3-phosphate + ADP + H(+)</text>
        <dbReference type="Rhea" id="RHEA:40323"/>
        <dbReference type="ChEBI" id="CHEBI:15378"/>
        <dbReference type="ChEBI" id="CHEBI:30616"/>
        <dbReference type="ChEBI" id="CHEBI:75728"/>
        <dbReference type="ChEBI" id="CHEBI:77091"/>
        <dbReference type="ChEBI" id="CHEBI:456216"/>
    </reaction>
    <physiologicalReaction direction="left-to-right" evidence="25">
        <dbReference type="Rhea" id="RHEA:40324"/>
    </physiologicalReaction>
</comment>
<dbReference type="InterPro" id="IPR000756">
    <property type="entry name" value="Diacylglycerol_kin_accessory"/>
</dbReference>
<dbReference type="GO" id="GO:0007200">
    <property type="term" value="P:phospholipase C-activating G protein-coupled receptor signaling pathway"/>
    <property type="evidence" value="ECO:0007669"/>
    <property type="project" value="InterPro"/>
</dbReference>
<dbReference type="GO" id="GO:0004143">
    <property type="term" value="F:ATP-dependent diacylglycerol kinase activity"/>
    <property type="evidence" value="ECO:0007669"/>
    <property type="project" value="UniProtKB-EC"/>
</dbReference>
<feature type="region of interest" description="Disordered" evidence="44">
    <location>
        <begin position="316"/>
        <end position="342"/>
    </location>
</feature>
<dbReference type="InterPro" id="IPR017438">
    <property type="entry name" value="ATP-NAD_kinase_N"/>
</dbReference>
<comment type="pathway">
    <text evidence="5">Lipid metabolism; glycerolipid metabolism.</text>
</comment>
<dbReference type="SUPFAM" id="SSF48403">
    <property type="entry name" value="Ankyrin repeat"/>
    <property type="match status" value="1"/>
</dbReference>
<feature type="compositionally biased region" description="Basic residues" evidence="44">
    <location>
        <begin position="316"/>
        <end position="337"/>
    </location>
</feature>
<comment type="catalytic activity">
    <reaction evidence="37">
        <text>1-hexadecanoyl-2-(5Z,8Z,11Z,14Z-eicosatetraenoyl)-sn-glycerol + ATP = 1-hexadecanoyl-2-(5Z,8Z,11Z,14Z-eicosatetraenoyl)-sn-glycero-3-phosphate + ADP + H(+)</text>
        <dbReference type="Rhea" id="RHEA:40335"/>
        <dbReference type="ChEBI" id="CHEBI:15378"/>
        <dbReference type="ChEBI" id="CHEBI:30616"/>
        <dbReference type="ChEBI" id="CHEBI:72864"/>
        <dbReference type="ChEBI" id="CHEBI:77096"/>
        <dbReference type="ChEBI" id="CHEBI:456216"/>
    </reaction>
    <physiologicalReaction direction="left-to-right" evidence="37">
        <dbReference type="Rhea" id="RHEA:40336"/>
    </physiologicalReaction>
</comment>
<keyword evidence="14" id="KW-0863">Zinc-finger</keyword>
<dbReference type="AlphaFoldDB" id="A0A669CPD2"/>
<evidence type="ECO:0000256" key="19">
    <source>
        <dbReference type="ARBA" id="ARBA00023098"/>
    </source>
</evidence>
<evidence type="ECO:0000256" key="26">
    <source>
        <dbReference type="ARBA" id="ARBA00023411"/>
    </source>
</evidence>
<keyword evidence="15 43" id="KW-0418">Kinase</keyword>
<comment type="catalytic activity">
    <reaction evidence="33">
        <text>a 1-O-alkyl-sn-glycerol + ATP = a 1-O-alkyl-sn-glycero-3-phosphate + ADP + H(+)</text>
        <dbReference type="Rhea" id="RHEA:16937"/>
        <dbReference type="ChEBI" id="CHEBI:15378"/>
        <dbReference type="ChEBI" id="CHEBI:15850"/>
        <dbReference type="ChEBI" id="CHEBI:30616"/>
        <dbReference type="ChEBI" id="CHEBI:58014"/>
        <dbReference type="ChEBI" id="CHEBI:456216"/>
        <dbReference type="EC" id="2.7.1.93"/>
    </reaction>
    <physiologicalReaction direction="left-to-right" evidence="33">
        <dbReference type="Rhea" id="RHEA:16938"/>
    </physiologicalReaction>
</comment>
<evidence type="ECO:0000256" key="41">
    <source>
        <dbReference type="ARBA" id="ARBA00060536"/>
    </source>
</evidence>
<keyword evidence="16" id="KW-0862">Zinc</keyword>
<comment type="catalytic activity">
    <reaction evidence="32">
        <text>1-O-hexadecyl-2-acetyl-sn-glycerol + ATP = 1-O-hexadecyl-2-acetyl-sn-glycero-3-phosphate + ADP + H(+)</text>
        <dbReference type="Rhea" id="RHEA:41676"/>
        <dbReference type="ChEBI" id="CHEBI:15378"/>
        <dbReference type="ChEBI" id="CHEBI:30616"/>
        <dbReference type="ChEBI" id="CHEBI:75936"/>
        <dbReference type="ChEBI" id="CHEBI:78385"/>
        <dbReference type="ChEBI" id="CHEBI:456216"/>
    </reaction>
    <physiologicalReaction direction="left-to-right" evidence="32">
        <dbReference type="Rhea" id="RHEA:41677"/>
    </physiologicalReaction>
</comment>
<organism evidence="46 47">
    <name type="scientific">Oreochromis niloticus</name>
    <name type="common">Nile tilapia</name>
    <name type="synonym">Tilapia nilotica</name>
    <dbReference type="NCBI Taxonomy" id="8128"/>
    <lineage>
        <taxon>Eukaryota</taxon>
        <taxon>Metazoa</taxon>
        <taxon>Chordata</taxon>
        <taxon>Craniata</taxon>
        <taxon>Vertebrata</taxon>
        <taxon>Euteleostomi</taxon>
        <taxon>Actinopterygii</taxon>
        <taxon>Neopterygii</taxon>
        <taxon>Teleostei</taxon>
        <taxon>Neoteleostei</taxon>
        <taxon>Acanthomorphata</taxon>
        <taxon>Ovalentaria</taxon>
        <taxon>Cichlomorphae</taxon>
        <taxon>Cichliformes</taxon>
        <taxon>Cichlidae</taxon>
        <taxon>African cichlids</taxon>
        <taxon>Pseudocrenilabrinae</taxon>
        <taxon>Oreochromini</taxon>
        <taxon>Oreochromis</taxon>
    </lineage>
</organism>
<dbReference type="Pfam" id="PF00781">
    <property type="entry name" value="DAGK_cat"/>
    <property type="match status" value="1"/>
</dbReference>
<evidence type="ECO:0000256" key="9">
    <source>
        <dbReference type="ARBA" id="ARBA00022553"/>
    </source>
</evidence>
<comment type="similarity">
    <text evidence="6 43">Belongs to the eukaryotic diacylglycerol kinase family.</text>
</comment>
<evidence type="ECO:0000256" key="28">
    <source>
        <dbReference type="ARBA" id="ARBA00034624"/>
    </source>
</evidence>
<dbReference type="GO" id="GO:0005634">
    <property type="term" value="C:nucleus"/>
    <property type="evidence" value="ECO:0007669"/>
    <property type="project" value="UniProtKB-SubCell"/>
</dbReference>
<dbReference type="Proteomes" id="UP000005207">
    <property type="component" value="Linkage group LG23"/>
</dbReference>